<dbReference type="OrthoDB" id="5292533at2"/>
<dbReference type="PANTHER" id="PTHR12126:SF11">
    <property type="entry name" value="NADH DEHYDROGENASE [UBIQUINONE] 1 ALPHA SUBCOMPLEX SUBUNIT 9, MITOCHONDRIAL"/>
    <property type="match status" value="1"/>
</dbReference>
<dbReference type="Gene3D" id="3.40.50.720">
    <property type="entry name" value="NAD(P)-binding Rossmann-like Domain"/>
    <property type="match status" value="1"/>
</dbReference>
<evidence type="ECO:0000313" key="3">
    <source>
        <dbReference type="Proteomes" id="UP000284006"/>
    </source>
</evidence>
<dbReference type="InterPro" id="IPR036291">
    <property type="entry name" value="NAD(P)-bd_dom_sf"/>
</dbReference>
<name>A0A418XQI6_9BURK</name>
<evidence type="ECO:0000313" key="2">
    <source>
        <dbReference type="EMBL" id="RJG14734.1"/>
    </source>
</evidence>
<accession>A0A418XQI6</accession>
<dbReference type="Proteomes" id="UP000284006">
    <property type="component" value="Unassembled WGS sequence"/>
</dbReference>
<dbReference type="CDD" id="cd05271">
    <property type="entry name" value="NDUFA9_like_SDR_a"/>
    <property type="match status" value="1"/>
</dbReference>
<dbReference type="AlphaFoldDB" id="A0A418XQI6"/>
<sequence>MKDMTVVVFGGSGFIGSHLVARLSIEGVRIIVPTRRVERARHLTYLPRVEVVEADIGDDATLRRLLAGRDAVINLVGILHSRRGMPYGPEFRHAHVELPRRIVAACAAEGIKRYLHMSALGASVDGPSMYQRSKADGEMAARSEPTVAATIFRPSVVFGPGDNFLNMFARLQKRLPVIPLACADTDFQPVYVGDVATAYTHVLFDPKTRHQVYELGGPTIYPLIDLVRLAGRYSGHPRPVIRLPRSVAWLQALFFEMLPGTPLITRDNLDSMKVDNVIDPAIESLTAERLGIKLTAIEAVAPHYLSPSEPFDQYRARAGR</sequence>
<keyword evidence="3" id="KW-1185">Reference proteome</keyword>
<dbReference type="InterPro" id="IPR051207">
    <property type="entry name" value="ComplexI_NDUFA9_subunit"/>
</dbReference>
<dbReference type="GO" id="GO:0044877">
    <property type="term" value="F:protein-containing complex binding"/>
    <property type="evidence" value="ECO:0007669"/>
    <property type="project" value="TreeGrafter"/>
</dbReference>
<comment type="caution">
    <text evidence="2">The sequence shown here is derived from an EMBL/GenBank/DDBJ whole genome shotgun (WGS) entry which is preliminary data.</text>
</comment>
<evidence type="ECO:0000259" key="1">
    <source>
        <dbReference type="Pfam" id="PF01370"/>
    </source>
</evidence>
<protein>
    <submittedName>
        <fullName evidence="2">Complex I NDUFA9 subunit family protein</fullName>
    </submittedName>
</protein>
<dbReference type="PANTHER" id="PTHR12126">
    <property type="entry name" value="NADH-UBIQUINONE OXIDOREDUCTASE 39 KDA SUBUNIT-RELATED"/>
    <property type="match status" value="1"/>
</dbReference>
<dbReference type="InterPro" id="IPR001509">
    <property type="entry name" value="Epimerase_deHydtase"/>
</dbReference>
<dbReference type="RefSeq" id="WP_119811876.1">
    <property type="nucleotide sequence ID" value="NZ_QYUP01000125.1"/>
</dbReference>
<dbReference type="EMBL" id="QYUP01000125">
    <property type="protein sequence ID" value="RJG14734.1"/>
    <property type="molecule type" value="Genomic_DNA"/>
</dbReference>
<gene>
    <name evidence="2" type="ORF">D3872_16750</name>
</gene>
<organism evidence="2 3">
    <name type="scientific">Massilia cavernae</name>
    <dbReference type="NCBI Taxonomy" id="2320864"/>
    <lineage>
        <taxon>Bacteria</taxon>
        <taxon>Pseudomonadati</taxon>
        <taxon>Pseudomonadota</taxon>
        <taxon>Betaproteobacteria</taxon>
        <taxon>Burkholderiales</taxon>
        <taxon>Oxalobacteraceae</taxon>
        <taxon>Telluria group</taxon>
        <taxon>Massilia</taxon>
    </lineage>
</organism>
<dbReference type="Pfam" id="PF01370">
    <property type="entry name" value="Epimerase"/>
    <property type="match status" value="1"/>
</dbReference>
<reference evidence="2 3" key="1">
    <citation type="submission" date="2018-09" db="EMBL/GenBank/DDBJ databases">
        <authorList>
            <person name="Zhu H."/>
        </authorList>
    </citation>
    <scope>NUCLEOTIDE SEQUENCE [LARGE SCALE GENOMIC DNA]</scope>
    <source>
        <strain evidence="2 3">K1S02-61</strain>
    </source>
</reference>
<feature type="domain" description="NAD-dependent epimerase/dehydratase" evidence="1">
    <location>
        <begin position="6"/>
        <end position="216"/>
    </location>
</feature>
<dbReference type="SUPFAM" id="SSF51735">
    <property type="entry name" value="NAD(P)-binding Rossmann-fold domains"/>
    <property type="match status" value="1"/>
</dbReference>
<proteinExistence type="predicted"/>